<evidence type="ECO:0000259" key="5">
    <source>
        <dbReference type="Pfam" id="PF25053"/>
    </source>
</evidence>
<dbReference type="Pfam" id="PF24883">
    <property type="entry name" value="NPHP3_N"/>
    <property type="match status" value="1"/>
</dbReference>
<keyword evidence="2" id="KW-0175">Coiled coil</keyword>
<feature type="compositionally biased region" description="Polar residues" evidence="3">
    <location>
        <begin position="629"/>
        <end position="640"/>
    </location>
</feature>
<dbReference type="AlphaFoldDB" id="A0A9P5EWI9"/>
<name>A0A9P5EWI9_COLSI</name>
<dbReference type="OrthoDB" id="443402at2759"/>
<proteinExistence type="predicted"/>
<feature type="domain" description="DUF7791" evidence="5">
    <location>
        <begin position="556"/>
        <end position="728"/>
    </location>
</feature>
<dbReference type="InterPro" id="IPR027417">
    <property type="entry name" value="P-loop_NTPase"/>
</dbReference>
<feature type="region of interest" description="Disordered" evidence="3">
    <location>
        <begin position="622"/>
        <end position="644"/>
    </location>
</feature>
<feature type="region of interest" description="Disordered" evidence="3">
    <location>
        <begin position="1045"/>
        <end position="1064"/>
    </location>
</feature>
<feature type="coiled-coil region" evidence="2">
    <location>
        <begin position="41"/>
        <end position="68"/>
    </location>
</feature>
<sequence length="1064" mass="121774">MSGLEIIGLVSGIISFIDFAAEGVALAQAIAEDGSASLDGNAELEDRIKRCDNQMNSIRRDYSDIEKNSHEAELVKVTDEYRFLTLELMSLLGGLRATRKRDIAFKLFKSSRQKDRKAELQKDLEACRQRVHMQLTLATSADLQQRLEEIRDQGKAKSTEVKLMRDGISELETRMKAWRHVPEFMEQAADILALSKGAAERTVQALILEKLHVADMTRRFDDVKPAHEKTFSWILKSEARPDETAVELNARRDLTTWLSKGRGIFHITGKPGAGKSTLMKLLCQSGNTEDQLKTWTGNRSLIMANFFFYQHGTPLQKSLEGLKQALLCSILEQVPCLVEKVFPQLWSCAIQQMPIEIRPSYVEAAFTELFNSPDFFTSNAVVFFIDGLDEFVGEHQAMVDLLLSWVGRYPTNIKICVSSREWVVFTRAFVHSPKIKLHEITFRDIQSFVRHKLADLISSTGDSIATERARSLINQIIDKAEGVFLWVRIVVEGLISSHAAGDLMEDLEERVNDLPKELENLYENIFKSMANESFATRKDRKKAMRMLLATIPSHSPRIPMVLIRHSFLEEYEKNHNFALDLPIPTPQIDAASRDQTLYRTHRAVYRRCMGLLEVYTAELDDFPRDHGPRSTTKQSGSTKDVTSESDVLLDFEDEEYFHSHVSYKDPSKINQYYPSHQQVRCIHRTALEFLRQHEVNKMMRADATDDMDFNEGDFHCQSYLAAIKYFRPSVFYVREKLSVQLRGLLSQYHYLEKRLSDDRWMCLFEELGNVLQYHNLHEMEINLRFDLHFLHSFNPSSWFLPPKVALLLLSMRAGIYNNYNAPEVWDKILSGQDADIYEGIVLDNFLTGTFGYGQSRNDETRQFKGTPAKVVSERILAGVDAYLKSGALSSAKSDIGSCILHGVTITCWHAWLMRILVSLPREAVMENRADFITLFLTYGADTDIWVKFTDEDFIIWWPGTKRGHFLVSNISRFEDSEPLVRKVMAPQCHNGTVLHLRELLPVIFPEKRDQLESLMAQTEQRTPCPPPDVWKGSGVWANEDYCCKPGRGHSEDGSEKDSEGRPEV</sequence>
<dbReference type="Gene3D" id="3.40.50.300">
    <property type="entry name" value="P-loop containing nucleotide triphosphate hydrolases"/>
    <property type="match status" value="1"/>
</dbReference>
<dbReference type="InterPro" id="IPR056884">
    <property type="entry name" value="NPHP3-like_N"/>
</dbReference>
<reference evidence="6" key="1">
    <citation type="submission" date="2019-06" db="EMBL/GenBank/DDBJ databases">
        <authorList>
            <person name="Gan P."/>
            <person name="Shirasu K."/>
        </authorList>
    </citation>
    <scope>NUCLEOTIDE SEQUENCE [LARGE SCALE GENOMIC DNA]</scope>
    <source>
        <strain evidence="6">CAD2</strain>
    </source>
</reference>
<evidence type="ECO:0000259" key="4">
    <source>
        <dbReference type="Pfam" id="PF24883"/>
    </source>
</evidence>
<dbReference type="PANTHER" id="PTHR10039:SF5">
    <property type="entry name" value="NACHT DOMAIN-CONTAINING PROTEIN"/>
    <property type="match status" value="1"/>
</dbReference>
<evidence type="ECO:0000313" key="7">
    <source>
        <dbReference type="Proteomes" id="UP000711996"/>
    </source>
</evidence>
<dbReference type="EMBL" id="QPMT01000012">
    <property type="protein sequence ID" value="KAF4860911.1"/>
    <property type="molecule type" value="Genomic_DNA"/>
</dbReference>
<keyword evidence="7" id="KW-1185">Reference proteome</keyword>
<dbReference type="PANTHER" id="PTHR10039">
    <property type="entry name" value="AMELOGENIN"/>
    <property type="match status" value="1"/>
</dbReference>
<dbReference type="InterPro" id="IPR056693">
    <property type="entry name" value="DUF7791"/>
</dbReference>
<evidence type="ECO:0000256" key="3">
    <source>
        <dbReference type="SAM" id="MobiDB-lite"/>
    </source>
</evidence>
<evidence type="ECO:0000256" key="1">
    <source>
        <dbReference type="ARBA" id="ARBA00022737"/>
    </source>
</evidence>
<organism evidence="6 7">
    <name type="scientific">Colletotrichum siamense</name>
    <name type="common">Anthracnose fungus</name>
    <dbReference type="NCBI Taxonomy" id="690259"/>
    <lineage>
        <taxon>Eukaryota</taxon>
        <taxon>Fungi</taxon>
        <taxon>Dikarya</taxon>
        <taxon>Ascomycota</taxon>
        <taxon>Pezizomycotina</taxon>
        <taxon>Sordariomycetes</taxon>
        <taxon>Hypocreomycetidae</taxon>
        <taxon>Glomerellales</taxon>
        <taxon>Glomerellaceae</taxon>
        <taxon>Colletotrichum</taxon>
        <taxon>Colletotrichum gloeosporioides species complex</taxon>
    </lineage>
</organism>
<keyword evidence="1" id="KW-0677">Repeat</keyword>
<evidence type="ECO:0000256" key="2">
    <source>
        <dbReference type="SAM" id="Coils"/>
    </source>
</evidence>
<feature type="coiled-coil region" evidence="2">
    <location>
        <begin position="110"/>
        <end position="153"/>
    </location>
</feature>
<evidence type="ECO:0000313" key="6">
    <source>
        <dbReference type="EMBL" id="KAF4860911.1"/>
    </source>
</evidence>
<accession>A0A9P5EWI9</accession>
<dbReference type="Pfam" id="PF25053">
    <property type="entry name" value="DUF7791"/>
    <property type="match status" value="1"/>
</dbReference>
<protein>
    <recommendedName>
        <fullName evidence="8">NACHT domain-containing protein</fullName>
    </recommendedName>
</protein>
<dbReference type="Proteomes" id="UP000711996">
    <property type="component" value="Unassembled WGS sequence"/>
</dbReference>
<dbReference type="SUPFAM" id="SSF52540">
    <property type="entry name" value="P-loop containing nucleoside triphosphate hydrolases"/>
    <property type="match status" value="1"/>
</dbReference>
<comment type="caution">
    <text evidence="6">The sequence shown here is derived from an EMBL/GenBank/DDBJ whole genome shotgun (WGS) entry which is preliminary data.</text>
</comment>
<evidence type="ECO:0008006" key="8">
    <source>
        <dbReference type="Google" id="ProtNLM"/>
    </source>
</evidence>
<feature type="domain" description="Nephrocystin 3-like N-terminal" evidence="4">
    <location>
        <begin position="252"/>
        <end position="420"/>
    </location>
</feature>
<gene>
    <name evidence="6" type="ORF">CGCSCA2_v005153</name>
</gene>
<feature type="compositionally biased region" description="Basic and acidic residues" evidence="3">
    <location>
        <begin position="1048"/>
        <end position="1064"/>
    </location>
</feature>